<evidence type="ECO:0000313" key="2">
    <source>
        <dbReference type="EMBL" id="MFC1400104.1"/>
    </source>
</evidence>
<organism evidence="2 3">
    <name type="scientific">Streptacidiphilus cavernicola</name>
    <dbReference type="NCBI Taxonomy" id="3342716"/>
    <lineage>
        <taxon>Bacteria</taxon>
        <taxon>Bacillati</taxon>
        <taxon>Actinomycetota</taxon>
        <taxon>Actinomycetes</taxon>
        <taxon>Kitasatosporales</taxon>
        <taxon>Streptomycetaceae</taxon>
        <taxon>Streptacidiphilus</taxon>
    </lineage>
</organism>
<dbReference type="PANTHER" id="PTHR35010:SF3">
    <property type="entry name" value="BLL4873 PROTEIN"/>
    <property type="match status" value="1"/>
</dbReference>
<dbReference type="Gene3D" id="3.30.450.180">
    <property type="match status" value="1"/>
</dbReference>
<dbReference type="SMART" id="SM00530">
    <property type="entry name" value="HTH_XRE"/>
    <property type="match status" value="1"/>
</dbReference>
<dbReference type="CDD" id="cd00093">
    <property type="entry name" value="HTH_XRE"/>
    <property type="match status" value="1"/>
</dbReference>
<protein>
    <submittedName>
        <fullName evidence="2">Helix-turn-helix transcriptional regulator</fullName>
    </submittedName>
</protein>
<sequence length="296" mass="32853">MATPANAANSSADARRRADLREFLMNRRARVSPADAGLPDGGARRRTPGLRREEVAVLAGVGVSWYQWLEQGRDITVSGQVLDSVARVLKLDEPERRHLYVLAGLNPPLLRAAPGQQPASAGLTRLIESWMPFPAQLVDRYWNNVAFNDAVSLVFGYKQECRNCVVNFFLDPIYRGRHQGWEEDAAKVVAEYRAAAAEFPDDEGFRVIVDELREASPLFAELWARGDVSPAGTRMKYVEHPTVGQLVFESTQLKVPNRPDLIVSLHNPAPDTDTAAKLEWLSSPEARRGSLRQVAG</sequence>
<dbReference type="Proteomes" id="UP001592528">
    <property type="component" value="Unassembled WGS sequence"/>
</dbReference>
<dbReference type="RefSeq" id="WP_030250898.1">
    <property type="nucleotide sequence ID" value="NZ_JBHEZZ010000001.1"/>
</dbReference>
<dbReference type="Gene3D" id="1.10.260.40">
    <property type="entry name" value="lambda repressor-like DNA-binding domains"/>
    <property type="match status" value="1"/>
</dbReference>
<comment type="caution">
    <text evidence="2">The sequence shown here is derived from an EMBL/GenBank/DDBJ whole genome shotgun (WGS) entry which is preliminary data.</text>
</comment>
<feature type="domain" description="HTH cro/C1-type" evidence="1">
    <location>
        <begin position="19"/>
        <end position="96"/>
    </location>
</feature>
<dbReference type="Pfam" id="PF13560">
    <property type="entry name" value="HTH_31"/>
    <property type="match status" value="1"/>
</dbReference>
<dbReference type="PANTHER" id="PTHR35010">
    <property type="entry name" value="BLL4672 PROTEIN-RELATED"/>
    <property type="match status" value="1"/>
</dbReference>
<dbReference type="EMBL" id="JBHEZZ010000001">
    <property type="protein sequence ID" value="MFC1400104.1"/>
    <property type="molecule type" value="Genomic_DNA"/>
</dbReference>
<evidence type="ECO:0000313" key="3">
    <source>
        <dbReference type="Proteomes" id="UP001592528"/>
    </source>
</evidence>
<dbReference type="InterPro" id="IPR001387">
    <property type="entry name" value="Cro/C1-type_HTH"/>
</dbReference>
<dbReference type="InterPro" id="IPR010982">
    <property type="entry name" value="Lambda_DNA-bd_dom_sf"/>
</dbReference>
<proteinExistence type="predicted"/>
<keyword evidence="3" id="KW-1185">Reference proteome</keyword>
<reference evidence="2 3" key="1">
    <citation type="submission" date="2024-09" db="EMBL/GenBank/DDBJ databases">
        <authorList>
            <person name="Lee S.D."/>
        </authorList>
    </citation>
    <scope>NUCLEOTIDE SEQUENCE [LARGE SCALE GENOMIC DNA]</scope>
    <source>
        <strain evidence="2 3">N1-5</strain>
    </source>
</reference>
<dbReference type="SUPFAM" id="SSF47413">
    <property type="entry name" value="lambda repressor-like DNA-binding domains"/>
    <property type="match status" value="1"/>
</dbReference>
<name>A0ABV6UF80_9ACTN</name>
<dbReference type="Pfam" id="PF17765">
    <property type="entry name" value="MLTR_LBD"/>
    <property type="match status" value="1"/>
</dbReference>
<accession>A0ABV6UF80</accession>
<dbReference type="InterPro" id="IPR041413">
    <property type="entry name" value="MLTR_LBD"/>
</dbReference>
<gene>
    <name evidence="2" type="ORF">ACEZDJ_02240</name>
</gene>
<evidence type="ECO:0000259" key="1">
    <source>
        <dbReference type="SMART" id="SM00530"/>
    </source>
</evidence>